<accession>A0ABU5E2D1</accession>
<dbReference type="SUPFAM" id="SSF51658">
    <property type="entry name" value="Xylose isomerase-like"/>
    <property type="match status" value="1"/>
</dbReference>
<dbReference type="InterPro" id="IPR050417">
    <property type="entry name" value="Sugar_Epim/Isomerase"/>
</dbReference>
<dbReference type="NCBIfam" id="NF043033">
    <property type="entry name" value="OxoTetrIsom"/>
    <property type="match status" value="1"/>
</dbReference>
<dbReference type="EC" id="5.3.1.35" evidence="4"/>
<dbReference type="InterPro" id="IPR026040">
    <property type="entry name" value="HyI-like"/>
</dbReference>
<dbReference type="GO" id="GO:0016853">
    <property type="term" value="F:isomerase activity"/>
    <property type="evidence" value="ECO:0007669"/>
    <property type="project" value="UniProtKB-KW"/>
</dbReference>
<dbReference type="InterPro" id="IPR036237">
    <property type="entry name" value="Xyl_isomerase-like_sf"/>
</dbReference>
<proteinExistence type="inferred from homology"/>
<dbReference type="InterPro" id="IPR053398">
    <property type="entry name" value="HPT_OtnI_isomerases"/>
</dbReference>
<name>A0ABU5E2D1_9PROT</name>
<dbReference type="PANTHER" id="PTHR43489">
    <property type="entry name" value="ISOMERASE"/>
    <property type="match status" value="1"/>
</dbReference>
<keyword evidence="1 2" id="KW-0413">Isomerase</keyword>
<dbReference type="PIRSF" id="PIRSF006241">
    <property type="entry name" value="HyI"/>
    <property type="match status" value="1"/>
</dbReference>
<gene>
    <name evidence="4" type="primary">otnI</name>
    <name evidence="4" type="ORF">SMD31_17635</name>
</gene>
<evidence type="ECO:0000313" key="5">
    <source>
        <dbReference type="Proteomes" id="UP001271769"/>
    </source>
</evidence>
<protein>
    <submittedName>
        <fullName evidence="4">2-oxo-tetronate isomerase</fullName>
        <ecNumber evidence="4">5.3.1.35</ecNumber>
    </submittedName>
</protein>
<dbReference type="PANTHER" id="PTHR43489:SF6">
    <property type="entry name" value="HYDROXYPYRUVATE ISOMERASE-RELATED"/>
    <property type="match status" value="1"/>
</dbReference>
<evidence type="ECO:0000256" key="1">
    <source>
        <dbReference type="ARBA" id="ARBA00023235"/>
    </source>
</evidence>
<evidence type="ECO:0000313" key="4">
    <source>
        <dbReference type="EMBL" id="MDY0873767.1"/>
    </source>
</evidence>
<comment type="caution">
    <text evidence="4">The sequence shown here is derived from an EMBL/GenBank/DDBJ whole genome shotgun (WGS) entry which is preliminary data.</text>
</comment>
<comment type="similarity">
    <text evidence="2">Belongs to the hyi family.</text>
</comment>
<dbReference type="InterPro" id="IPR013022">
    <property type="entry name" value="Xyl_isomerase-like_TIM-brl"/>
</dbReference>
<sequence length="255" mass="27784">MPRLAANLSMMFHEWPFLERFKAAKEAGFTAVEYLFPYEHPAEAMGAALQDNDLTQALFNLPPGDWAAGERGLATQPARRDEFRTGVATALRYAAATGVKRLHVMSGHGASDDKAARAAYADALRFACDQAGPAGIEILIEPINGRDMPGYFMNDFDLAVDLITELGLPNLKLQFDIYHRQIIRGDVLTGLKTLLPLIAHVQIASVPARAEPGSGELDDIRVLQELDALGYTGFVGCEYRPAAGTLAGLAWREKL</sequence>
<organism evidence="4 5">
    <name type="scientific">Dongia rigui</name>
    <dbReference type="NCBI Taxonomy" id="940149"/>
    <lineage>
        <taxon>Bacteria</taxon>
        <taxon>Pseudomonadati</taxon>
        <taxon>Pseudomonadota</taxon>
        <taxon>Alphaproteobacteria</taxon>
        <taxon>Rhodospirillales</taxon>
        <taxon>Dongiaceae</taxon>
        <taxon>Dongia</taxon>
    </lineage>
</organism>
<evidence type="ECO:0000256" key="2">
    <source>
        <dbReference type="PIRNR" id="PIRNR006241"/>
    </source>
</evidence>
<evidence type="ECO:0000259" key="3">
    <source>
        <dbReference type="Pfam" id="PF01261"/>
    </source>
</evidence>
<dbReference type="Proteomes" id="UP001271769">
    <property type="component" value="Unassembled WGS sequence"/>
</dbReference>
<dbReference type="EMBL" id="JAXCLX010000003">
    <property type="protein sequence ID" value="MDY0873767.1"/>
    <property type="molecule type" value="Genomic_DNA"/>
</dbReference>
<dbReference type="RefSeq" id="WP_320502240.1">
    <property type="nucleotide sequence ID" value="NZ_JAXCLX010000003.1"/>
</dbReference>
<reference evidence="4 5" key="1">
    <citation type="journal article" date="2013" name="Antonie Van Leeuwenhoek">
        <title>Dongia rigui sp. nov., isolated from freshwater of a large wetland in Korea.</title>
        <authorList>
            <person name="Baik K.S."/>
            <person name="Hwang Y.M."/>
            <person name="Choi J.S."/>
            <person name="Kwon J."/>
            <person name="Seong C.N."/>
        </authorList>
    </citation>
    <scope>NUCLEOTIDE SEQUENCE [LARGE SCALE GENOMIC DNA]</scope>
    <source>
        <strain evidence="4 5">04SU4-P</strain>
    </source>
</reference>
<keyword evidence="5" id="KW-1185">Reference proteome</keyword>
<feature type="domain" description="Xylose isomerase-like TIM barrel" evidence="3">
    <location>
        <begin position="21"/>
        <end position="253"/>
    </location>
</feature>
<dbReference type="Gene3D" id="3.20.20.150">
    <property type="entry name" value="Divalent-metal-dependent TIM barrel enzymes"/>
    <property type="match status" value="1"/>
</dbReference>
<dbReference type="Pfam" id="PF01261">
    <property type="entry name" value="AP_endonuc_2"/>
    <property type="match status" value="1"/>
</dbReference>